<dbReference type="EMBL" id="BPLQ01015705">
    <property type="protein sequence ID" value="GIY90019.1"/>
    <property type="molecule type" value="Genomic_DNA"/>
</dbReference>
<proteinExistence type="predicted"/>
<organism evidence="2 3">
    <name type="scientific">Caerostris darwini</name>
    <dbReference type="NCBI Taxonomy" id="1538125"/>
    <lineage>
        <taxon>Eukaryota</taxon>
        <taxon>Metazoa</taxon>
        <taxon>Ecdysozoa</taxon>
        <taxon>Arthropoda</taxon>
        <taxon>Chelicerata</taxon>
        <taxon>Arachnida</taxon>
        <taxon>Araneae</taxon>
        <taxon>Araneomorphae</taxon>
        <taxon>Entelegynae</taxon>
        <taxon>Araneoidea</taxon>
        <taxon>Araneidae</taxon>
        <taxon>Caerostris</taxon>
    </lineage>
</organism>
<feature type="compositionally biased region" description="Polar residues" evidence="1">
    <location>
        <begin position="385"/>
        <end position="403"/>
    </location>
</feature>
<feature type="compositionally biased region" description="Low complexity" evidence="1">
    <location>
        <begin position="255"/>
        <end position="368"/>
    </location>
</feature>
<evidence type="ECO:0000313" key="2">
    <source>
        <dbReference type="EMBL" id="GIY90019.1"/>
    </source>
</evidence>
<comment type="caution">
    <text evidence="2">The sequence shown here is derived from an EMBL/GenBank/DDBJ whole genome shotgun (WGS) entry which is preliminary data.</text>
</comment>
<keyword evidence="3" id="KW-1185">Reference proteome</keyword>
<protein>
    <submittedName>
        <fullName evidence="2">Uncharacterized protein</fullName>
    </submittedName>
</protein>
<gene>
    <name evidence="2" type="ORF">CDAR_164281</name>
</gene>
<dbReference type="AlphaFoldDB" id="A0AAV4X8C1"/>
<name>A0AAV4X8C1_9ARAC</name>
<sequence>MDMTFLEKLEKATFCKPGQPMQKGPVIALAPERLIKARTWGKVMLSANHLKASFSQATFGKPDQPMQKDPVIAMAPEMLVKASIVPQFTNHLQASLSQTPFCKLGQPVQNDPIIAMAPEMLVKARTMGKALLEKDNCIGVMYHLTFNQSDETAFGTCIFGTCKDSKCLCERGFIGPGCVTLTVKCWLFYCIQTDCAMDSDLSTLKCECSRRFYGAPVSSGKYYYADRTTDVVIPPPPGYMDSKNGEGAGSKGNARPGQQYGEPGQQPGQQYGQPGQRPGQQYGQPGQRPGQQYGQAGQRPGQQYGQPGQRPGQQYGQPGQRPGQQYGQPGQQYGPPGQQYRQPGQQYGQPGQQYGQPGQRPGQQYGQPAPWQQYGQQGDGKASGSLGSEFQENGNLGPQSNGDSDTKGKSEYEDNYEDITEDIDEALDEMEEENLSSVVRPGRGYLIVILNILAYNHL</sequence>
<accession>A0AAV4X8C1</accession>
<reference evidence="2 3" key="1">
    <citation type="submission" date="2021-06" db="EMBL/GenBank/DDBJ databases">
        <title>Caerostris darwini draft genome.</title>
        <authorList>
            <person name="Kono N."/>
            <person name="Arakawa K."/>
        </authorList>
    </citation>
    <scope>NUCLEOTIDE SEQUENCE [LARGE SCALE GENOMIC DNA]</scope>
</reference>
<evidence type="ECO:0000313" key="3">
    <source>
        <dbReference type="Proteomes" id="UP001054837"/>
    </source>
</evidence>
<evidence type="ECO:0000256" key="1">
    <source>
        <dbReference type="SAM" id="MobiDB-lite"/>
    </source>
</evidence>
<dbReference type="Proteomes" id="UP001054837">
    <property type="component" value="Unassembled WGS sequence"/>
</dbReference>
<feature type="region of interest" description="Disordered" evidence="1">
    <location>
        <begin position="234"/>
        <end position="415"/>
    </location>
</feature>